<dbReference type="OMA" id="HAHYLMN"/>
<evidence type="ECO:0000313" key="3">
    <source>
        <dbReference type="EMBL" id="MCZ4720040.1"/>
    </source>
</evidence>
<dbReference type="InterPro" id="IPR016032">
    <property type="entry name" value="Sig_transdc_resp-reg_C-effctor"/>
</dbReference>
<protein>
    <submittedName>
        <fullName evidence="3">Helix-turn-helix transcriptional regulator</fullName>
    </submittedName>
    <submittedName>
        <fullName evidence="2">LuxR family transcriptional regulator</fullName>
    </submittedName>
    <submittedName>
        <fullName evidence="4">Response regulator containing a CheY-like receiver domain and an HTH DNA-binding domain</fullName>
    </submittedName>
</protein>
<dbReference type="EMBL" id="DACWOD010000006">
    <property type="protein sequence ID" value="HAU2396401.1"/>
    <property type="molecule type" value="Genomic_DNA"/>
</dbReference>
<reference evidence="3" key="4">
    <citation type="submission" date="2022-12" db="EMBL/GenBank/DDBJ databases">
        <title>Comparative genomics of Legionella pneumophila isolates from the West Bank and Germany support molecular epidemiology of Legionnaires disease.</title>
        <authorList>
            <person name="Zayed A.R."/>
            <person name="Bitar D.M."/>
            <person name="Steinert M."/>
            <person name="Lueck C."/>
            <person name="Brettar I."/>
            <person name="Hoefle M.G."/>
            <person name="Bunk B."/>
        </authorList>
    </citation>
    <scope>NUCLEOTIDE SEQUENCE</scope>
    <source>
        <strain evidence="3">H23</strain>
    </source>
</reference>
<evidence type="ECO:0000313" key="4">
    <source>
        <dbReference type="EMBL" id="STX80126.1"/>
    </source>
</evidence>
<name>A0A378K5V7_LEGPN</name>
<dbReference type="SUPFAM" id="SSF46894">
    <property type="entry name" value="C-terminal effector domain of the bipartite response regulators"/>
    <property type="match status" value="1"/>
</dbReference>
<sequence length="270" mass="31991">MYELNDTPYFIYSNLIQEYCSPLFNLTPIKGFTFCRTYGDKTAFLLTSEYQFHIECIQHEKKISKLNMLRTPEYTQAGYFLNSPALDGKYSPFYESTAQKYGYGFSFTIVRKNENHCDYFHFIGNRHQKDMNNYYLHNKWLLDKFCDYFLERAAKVLAYSEKENRFTLTNTAEHPFPLKIHSSALDQFLKDYHFEQFGLKPVCLPKRQIECAQLLVRGKTAEEIAIILNLSKRTVEHYINILKRKLNAHNKGLLITKLLHQYPDMFESIL</sequence>
<proteinExistence type="predicted"/>
<dbReference type="Proteomes" id="UP000254631">
    <property type="component" value="Unassembled WGS sequence"/>
</dbReference>
<dbReference type="Gene3D" id="1.10.10.10">
    <property type="entry name" value="Winged helix-like DNA-binding domain superfamily/Winged helix DNA-binding domain"/>
    <property type="match status" value="1"/>
</dbReference>
<reference evidence="4 5" key="2">
    <citation type="submission" date="2018-06" db="EMBL/GenBank/DDBJ databases">
        <authorList>
            <consortium name="Pathogen Informatics"/>
            <person name="Doyle S."/>
        </authorList>
    </citation>
    <scope>NUCLEOTIDE SEQUENCE [LARGE SCALE GENOMIC DNA]</scope>
    <source>
        <strain evidence="4 5">NCTC12000</strain>
    </source>
</reference>
<dbReference type="GO" id="GO:0003677">
    <property type="term" value="F:DNA binding"/>
    <property type="evidence" value="ECO:0007669"/>
    <property type="project" value="UniProtKB-KW"/>
</dbReference>
<reference evidence="2" key="3">
    <citation type="submission" date="2019-09" db="EMBL/GenBank/DDBJ databases">
        <authorList>
            <consortium name="NCBI Pathogen Detection Project"/>
        </authorList>
    </citation>
    <scope>NUCLEOTIDE SEQUENCE</scope>
    <source>
        <strain evidence="2">CL18-200174</strain>
    </source>
</reference>
<dbReference type="InterPro" id="IPR036388">
    <property type="entry name" value="WH-like_DNA-bd_sf"/>
</dbReference>
<dbReference type="GO" id="GO:0006355">
    <property type="term" value="P:regulation of DNA-templated transcription"/>
    <property type="evidence" value="ECO:0007669"/>
    <property type="project" value="InterPro"/>
</dbReference>
<dbReference type="RefSeq" id="WP_011215919.1">
    <property type="nucleotide sequence ID" value="NZ_BAZA01000077.1"/>
</dbReference>
<evidence type="ECO:0000313" key="5">
    <source>
        <dbReference type="Proteomes" id="UP000254631"/>
    </source>
</evidence>
<dbReference type="Proteomes" id="UP000863577">
    <property type="component" value="Unassembled WGS sequence"/>
</dbReference>
<dbReference type="PROSITE" id="PS50043">
    <property type="entry name" value="HTH_LUXR_2"/>
    <property type="match status" value="1"/>
</dbReference>
<dbReference type="EMBL" id="UGOL01000001">
    <property type="protein sequence ID" value="STX80126.1"/>
    <property type="molecule type" value="Genomic_DNA"/>
</dbReference>
<dbReference type="Pfam" id="PF00196">
    <property type="entry name" value="GerE"/>
    <property type="match status" value="1"/>
</dbReference>
<reference evidence="2" key="1">
    <citation type="journal article" date="2018" name="Genome Biol.">
        <title>SKESA: strategic k-mer extension for scrupulous assemblies.</title>
        <authorList>
            <person name="Souvorov A."/>
            <person name="Agarwala R."/>
            <person name="Lipman D.J."/>
        </authorList>
    </citation>
    <scope>NUCLEOTIDE SEQUENCE</scope>
    <source>
        <strain evidence="2">CL18-200174</strain>
    </source>
</reference>
<dbReference type="Proteomes" id="UP001071279">
    <property type="component" value="Unassembled WGS sequence"/>
</dbReference>
<evidence type="ECO:0000313" key="2">
    <source>
        <dbReference type="EMBL" id="HAU2396401.1"/>
    </source>
</evidence>
<dbReference type="InterPro" id="IPR000792">
    <property type="entry name" value="Tscrpt_reg_LuxR_C"/>
</dbReference>
<dbReference type="CDD" id="cd06170">
    <property type="entry name" value="LuxR_C_like"/>
    <property type="match status" value="1"/>
</dbReference>
<dbReference type="AlphaFoldDB" id="A0A378K5V7"/>
<gene>
    <name evidence="4" type="primary">citB_1</name>
    <name evidence="2" type="ORF">JBK99_08660</name>
    <name evidence="4" type="ORF">NCTC12000_02134</name>
    <name evidence="3" type="ORF">O6C86_12570</name>
</gene>
<evidence type="ECO:0000259" key="1">
    <source>
        <dbReference type="PROSITE" id="PS50043"/>
    </source>
</evidence>
<feature type="domain" description="HTH luxR-type" evidence="1">
    <location>
        <begin position="200"/>
        <end position="262"/>
    </location>
</feature>
<dbReference type="SMART" id="SM00421">
    <property type="entry name" value="HTH_LUXR"/>
    <property type="match status" value="1"/>
</dbReference>
<dbReference type="PRINTS" id="PR00038">
    <property type="entry name" value="HTHLUXR"/>
</dbReference>
<dbReference type="EMBL" id="JAPXIC010000080">
    <property type="protein sequence ID" value="MCZ4720040.1"/>
    <property type="molecule type" value="Genomic_DNA"/>
</dbReference>
<keyword evidence="4" id="KW-0238">DNA-binding</keyword>
<organism evidence="4 5">
    <name type="scientific">Legionella pneumophila</name>
    <dbReference type="NCBI Taxonomy" id="446"/>
    <lineage>
        <taxon>Bacteria</taxon>
        <taxon>Pseudomonadati</taxon>
        <taxon>Pseudomonadota</taxon>
        <taxon>Gammaproteobacteria</taxon>
        <taxon>Legionellales</taxon>
        <taxon>Legionellaceae</taxon>
        <taxon>Legionella</taxon>
    </lineage>
</organism>
<accession>A0A378K5V7</accession>